<accession>A0A975BX56</accession>
<sequence>MSTYLPSELRERLVEADNRHCAYCHTKEINTGQPMTVDHVIPESRGGLSEFGNLCFCCRRCNEFKGSKTEAEDPVTGEVVLLYHPRRQNWHEHFAWDETGSLIVGLTAVERATVPAPNMNDLIIVAARRRWVSVGWHPPE</sequence>
<keyword evidence="3" id="KW-1185">Reference proteome</keyword>
<dbReference type="EMBL" id="CP061800">
    <property type="protein sequence ID" value="QTA92977.1"/>
    <property type="molecule type" value="Genomic_DNA"/>
</dbReference>
<gene>
    <name evidence="2" type="ORF">dnm_090700</name>
</gene>
<dbReference type="InterPro" id="IPR052892">
    <property type="entry name" value="NA-targeting_endonuclease"/>
</dbReference>
<dbReference type="InterPro" id="IPR003615">
    <property type="entry name" value="HNH_nuc"/>
</dbReference>
<proteinExistence type="predicted"/>
<name>A0A975BX56_9BACT</name>
<dbReference type="AlphaFoldDB" id="A0A975BX56"/>
<keyword evidence="2" id="KW-0255">Endonuclease</keyword>
<feature type="domain" description="HNH nuclease" evidence="1">
    <location>
        <begin position="8"/>
        <end position="63"/>
    </location>
</feature>
<dbReference type="CDD" id="cd00085">
    <property type="entry name" value="HNHc"/>
    <property type="match status" value="1"/>
</dbReference>
<dbReference type="Gene3D" id="1.10.30.50">
    <property type="match status" value="1"/>
</dbReference>
<evidence type="ECO:0000259" key="1">
    <source>
        <dbReference type="SMART" id="SM00507"/>
    </source>
</evidence>
<dbReference type="PANTHER" id="PTHR33877">
    <property type="entry name" value="SLL1193 PROTEIN"/>
    <property type="match status" value="1"/>
</dbReference>
<dbReference type="Pfam" id="PF14279">
    <property type="entry name" value="HNH_5"/>
    <property type="match status" value="1"/>
</dbReference>
<evidence type="ECO:0000313" key="3">
    <source>
        <dbReference type="Proteomes" id="UP000663722"/>
    </source>
</evidence>
<evidence type="ECO:0000313" key="2">
    <source>
        <dbReference type="EMBL" id="QTA92977.1"/>
    </source>
</evidence>
<reference evidence="2" key="1">
    <citation type="journal article" date="2021" name="Microb. Physiol.">
        <title>Proteogenomic Insights into the Physiology of Marine, Sulfate-Reducing, Filamentous Desulfonema limicola and Desulfonema magnum.</title>
        <authorList>
            <person name="Schnaars V."/>
            <person name="Wohlbrand L."/>
            <person name="Scheve S."/>
            <person name="Hinrichs C."/>
            <person name="Reinhardt R."/>
            <person name="Rabus R."/>
        </authorList>
    </citation>
    <scope>NUCLEOTIDE SEQUENCE</scope>
    <source>
        <strain evidence="2">4be13</strain>
    </source>
</reference>
<dbReference type="SMART" id="SM00507">
    <property type="entry name" value="HNHc"/>
    <property type="match status" value="1"/>
</dbReference>
<keyword evidence="2" id="KW-0540">Nuclease</keyword>
<dbReference type="KEGG" id="dmm:dnm_090700"/>
<keyword evidence="2" id="KW-0378">Hydrolase</keyword>
<dbReference type="InterPro" id="IPR029471">
    <property type="entry name" value="HNH_5"/>
</dbReference>
<protein>
    <submittedName>
        <fullName evidence="2">HNH endonuclease domain-containing protein</fullName>
    </submittedName>
</protein>
<dbReference type="PANTHER" id="PTHR33877:SF1">
    <property type="entry name" value="TYPE IV METHYL-DIRECTED RESTRICTION ENZYME ECOKMCRA"/>
    <property type="match status" value="1"/>
</dbReference>
<organism evidence="2 3">
    <name type="scientific">Desulfonema magnum</name>
    <dbReference type="NCBI Taxonomy" id="45655"/>
    <lineage>
        <taxon>Bacteria</taxon>
        <taxon>Pseudomonadati</taxon>
        <taxon>Thermodesulfobacteriota</taxon>
        <taxon>Desulfobacteria</taxon>
        <taxon>Desulfobacterales</taxon>
        <taxon>Desulfococcaceae</taxon>
        <taxon>Desulfonema</taxon>
    </lineage>
</organism>
<dbReference type="RefSeq" id="WP_207680120.1">
    <property type="nucleotide sequence ID" value="NZ_CP061800.1"/>
</dbReference>
<dbReference type="GO" id="GO:0004519">
    <property type="term" value="F:endonuclease activity"/>
    <property type="evidence" value="ECO:0007669"/>
    <property type="project" value="UniProtKB-KW"/>
</dbReference>
<dbReference type="Proteomes" id="UP000663722">
    <property type="component" value="Chromosome"/>
</dbReference>